<evidence type="ECO:0000259" key="4">
    <source>
        <dbReference type="Pfam" id="PF00561"/>
    </source>
</evidence>
<organism evidence="6 7">
    <name type="scientific">Lasiosphaeris hirsuta</name>
    <dbReference type="NCBI Taxonomy" id="260670"/>
    <lineage>
        <taxon>Eukaryota</taxon>
        <taxon>Fungi</taxon>
        <taxon>Dikarya</taxon>
        <taxon>Ascomycota</taxon>
        <taxon>Pezizomycotina</taxon>
        <taxon>Sordariomycetes</taxon>
        <taxon>Sordariomycetidae</taxon>
        <taxon>Sordariales</taxon>
        <taxon>Lasiosphaeriaceae</taxon>
        <taxon>Lasiosphaeris</taxon>
    </lineage>
</organism>
<sequence>MLSTRSLLSAPALLIQWSPCNGREFNTTISLQCGTLPVPLDYTQPDPGKSFHLEIVKIPAPVQPSRGSIQLNFGGPGSPTRADAVVLGPLLQQGTGKSIPFICTDDSYYIGQILSQVRSGNDSDNALRRLWERAKADNYICQRLGKGNDTAEFIGTAFVARDLISVVDALGEDGMLRYWGFSYGTTLGATVAVMFPERVDKVILDGVQNPHDYYHSPADFEEWTDTDKVFSYYFTSCVEAGPEKCALAALNKTAAALEQDVWDFFDNIRAAPIAVGSDVLDLVGLKGFVIEQLKVSAAWSSLSQLLLALIYGSERELFLEKLANALSAGSPGGPANIIPVQSLWGIHCGDTIPRAKSFDEAVIAANKLSKISRLIGDVVTWNMAHCNQWPWHAKETYMGNFHVKTKNPILIASNSRDAHTPLKSALNVSSGFEGSGLLEVNGTGHAALNVPSVCSFKAMVAYWVNGTLPSAGSVCEAPHPFDGFTWADVFQEAIGSNLTRLAQRQGVFRRWLH</sequence>
<gene>
    <name evidence="6" type="ORF">B0H67DRAFT_601579</name>
</gene>
<dbReference type="Pfam" id="PF00561">
    <property type="entry name" value="Abhydrolase_1"/>
    <property type="match status" value="1"/>
</dbReference>
<comment type="similarity">
    <text evidence="1">Belongs to the peptidase S33 family.</text>
</comment>
<dbReference type="Proteomes" id="UP001172102">
    <property type="component" value="Unassembled WGS sequence"/>
</dbReference>
<evidence type="ECO:0000313" key="7">
    <source>
        <dbReference type="Proteomes" id="UP001172102"/>
    </source>
</evidence>
<name>A0AA40AIC8_9PEZI</name>
<comment type="caution">
    <text evidence="6">The sequence shown here is derived from an EMBL/GenBank/DDBJ whole genome shotgun (WGS) entry which is preliminary data.</text>
</comment>
<feature type="domain" description="Peptidase S33 tripeptidyl aminopeptidase-like C-terminal" evidence="5">
    <location>
        <begin position="374"/>
        <end position="475"/>
    </location>
</feature>
<dbReference type="EMBL" id="JAUKUA010000004">
    <property type="protein sequence ID" value="KAK0716379.1"/>
    <property type="molecule type" value="Genomic_DNA"/>
</dbReference>
<dbReference type="InterPro" id="IPR051601">
    <property type="entry name" value="Serine_prot/Carboxylest_S33"/>
</dbReference>
<dbReference type="PANTHER" id="PTHR43248:SF25">
    <property type="entry name" value="AB HYDROLASE-1 DOMAIN-CONTAINING PROTEIN-RELATED"/>
    <property type="match status" value="1"/>
</dbReference>
<dbReference type="Pfam" id="PF08386">
    <property type="entry name" value="Abhydrolase_4"/>
    <property type="match status" value="1"/>
</dbReference>
<keyword evidence="3" id="KW-0732">Signal</keyword>
<reference evidence="6" key="1">
    <citation type="submission" date="2023-06" db="EMBL/GenBank/DDBJ databases">
        <title>Genome-scale phylogeny and comparative genomics of the fungal order Sordariales.</title>
        <authorList>
            <consortium name="Lawrence Berkeley National Laboratory"/>
            <person name="Hensen N."/>
            <person name="Bonometti L."/>
            <person name="Westerberg I."/>
            <person name="Brannstrom I.O."/>
            <person name="Guillou S."/>
            <person name="Cros-Aarteil S."/>
            <person name="Calhoun S."/>
            <person name="Haridas S."/>
            <person name="Kuo A."/>
            <person name="Mondo S."/>
            <person name="Pangilinan J."/>
            <person name="Riley R."/>
            <person name="Labutti K."/>
            <person name="Andreopoulos B."/>
            <person name="Lipzen A."/>
            <person name="Chen C."/>
            <person name="Yanf M."/>
            <person name="Daum C."/>
            <person name="Ng V."/>
            <person name="Clum A."/>
            <person name="Steindorff A."/>
            <person name="Ohm R."/>
            <person name="Martin F."/>
            <person name="Silar P."/>
            <person name="Natvig D."/>
            <person name="Lalanne C."/>
            <person name="Gautier V."/>
            <person name="Ament-Velasquez S.L."/>
            <person name="Kruys A."/>
            <person name="Hutchinson M.I."/>
            <person name="Powell A.J."/>
            <person name="Barry K."/>
            <person name="Miller A.N."/>
            <person name="Grigoriev I.V."/>
            <person name="Debuchy R."/>
            <person name="Gladieux P."/>
            <person name="Thoren M.H."/>
            <person name="Johannesson H."/>
        </authorList>
    </citation>
    <scope>NUCLEOTIDE SEQUENCE</scope>
    <source>
        <strain evidence="6">SMH4607-1</strain>
    </source>
</reference>
<evidence type="ECO:0000259" key="5">
    <source>
        <dbReference type="Pfam" id="PF08386"/>
    </source>
</evidence>
<dbReference type="InterPro" id="IPR029058">
    <property type="entry name" value="AB_hydrolase_fold"/>
</dbReference>
<keyword evidence="2" id="KW-0378">Hydrolase</keyword>
<feature type="signal peptide" evidence="3">
    <location>
        <begin position="1"/>
        <end position="22"/>
    </location>
</feature>
<dbReference type="SUPFAM" id="SSF53474">
    <property type="entry name" value="alpha/beta-Hydrolases"/>
    <property type="match status" value="2"/>
</dbReference>
<dbReference type="InterPro" id="IPR013595">
    <property type="entry name" value="Pept_S33_TAP-like_C"/>
</dbReference>
<evidence type="ECO:0000256" key="1">
    <source>
        <dbReference type="ARBA" id="ARBA00010088"/>
    </source>
</evidence>
<feature type="chain" id="PRO_5041416144" evidence="3">
    <location>
        <begin position="23"/>
        <end position="513"/>
    </location>
</feature>
<keyword evidence="7" id="KW-1185">Reference proteome</keyword>
<dbReference type="InterPro" id="IPR000073">
    <property type="entry name" value="AB_hydrolase_1"/>
</dbReference>
<evidence type="ECO:0000256" key="2">
    <source>
        <dbReference type="ARBA" id="ARBA00022801"/>
    </source>
</evidence>
<proteinExistence type="inferred from homology"/>
<protein>
    <submittedName>
        <fullName evidence="6">TAP-like protein-domain-containing protein</fullName>
    </submittedName>
</protein>
<dbReference type="GO" id="GO:0016787">
    <property type="term" value="F:hydrolase activity"/>
    <property type="evidence" value="ECO:0007669"/>
    <property type="project" value="UniProtKB-KW"/>
</dbReference>
<dbReference type="AlphaFoldDB" id="A0AA40AIC8"/>
<dbReference type="PANTHER" id="PTHR43248">
    <property type="entry name" value="2-SUCCINYL-6-HYDROXY-2,4-CYCLOHEXADIENE-1-CARBOXYLATE SYNTHASE"/>
    <property type="match status" value="1"/>
</dbReference>
<accession>A0AA40AIC8</accession>
<evidence type="ECO:0000313" key="6">
    <source>
        <dbReference type="EMBL" id="KAK0716379.1"/>
    </source>
</evidence>
<dbReference type="Gene3D" id="3.40.50.1820">
    <property type="entry name" value="alpha/beta hydrolase"/>
    <property type="match status" value="1"/>
</dbReference>
<feature type="domain" description="AB hydrolase-1" evidence="4">
    <location>
        <begin position="155"/>
        <end position="229"/>
    </location>
</feature>
<evidence type="ECO:0000256" key="3">
    <source>
        <dbReference type="SAM" id="SignalP"/>
    </source>
</evidence>